<comment type="caution">
    <text evidence="5">The sequence shown here is derived from an EMBL/GenBank/DDBJ whole genome shotgun (WGS) entry which is preliminary data.</text>
</comment>
<keyword evidence="3" id="KW-0732">Signal</keyword>
<dbReference type="Gene3D" id="3.40.50.150">
    <property type="entry name" value="Vaccinia Virus protein VP39"/>
    <property type="match status" value="1"/>
</dbReference>
<organism evidence="5 6">
    <name type="scientific">Novosphingobium sediminis</name>
    <dbReference type="NCBI Taxonomy" id="707214"/>
    <lineage>
        <taxon>Bacteria</taxon>
        <taxon>Pseudomonadati</taxon>
        <taxon>Pseudomonadota</taxon>
        <taxon>Alphaproteobacteria</taxon>
        <taxon>Sphingomonadales</taxon>
        <taxon>Sphingomonadaceae</taxon>
        <taxon>Novosphingobium</taxon>
    </lineage>
</organism>
<proteinExistence type="predicted"/>
<protein>
    <submittedName>
        <fullName evidence="5">Methyltransferase type 11</fullName>
    </submittedName>
</protein>
<evidence type="ECO:0000256" key="3">
    <source>
        <dbReference type="SAM" id="SignalP"/>
    </source>
</evidence>
<evidence type="ECO:0000313" key="6">
    <source>
        <dbReference type="Proteomes" id="UP000321464"/>
    </source>
</evidence>
<feature type="chain" id="PRO_5022206371" evidence="3">
    <location>
        <begin position="20"/>
        <end position="250"/>
    </location>
</feature>
<feature type="domain" description="Methyltransferase" evidence="4">
    <location>
        <begin position="76"/>
        <end position="172"/>
    </location>
</feature>
<dbReference type="SUPFAM" id="SSF53335">
    <property type="entry name" value="S-adenosyl-L-methionine-dependent methyltransferases"/>
    <property type="match status" value="1"/>
</dbReference>
<dbReference type="Proteomes" id="UP000321464">
    <property type="component" value="Unassembled WGS sequence"/>
</dbReference>
<dbReference type="EMBL" id="BJYR01000005">
    <property type="protein sequence ID" value="GEN98861.1"/>
    <property type="molecule type" value="Genomic_DNA"/>
</dbReference>
<feature type="signal peptide" evidence="3">
    <location>
        <begin position="1"/>
        <end position="19"/>
    </location>
</feature>
<dbReference type="Pfam" id="PF13649">
    <property type="entry name" value="Methyltransf_25"/>
    <property type="match status" value="1"/>
</dbReference>
<evidence type="ECO:0000259" key="4">
    <source>
        <dbReference type="Pfam" id="PF13649"/>
    </source>
</evidence>
<dbReference type="PANTHER" id="PTHR43861">
    <property type="entry name" value="TRANS-ACONITATE 2-METHYLTRANSFERASE-RELATED"/>
    <property type="match status" value="1"/>
</dbReference>
<dbReference type="GO" id="GO:0032259">
    <property type="term" value="P:methylation"/>
    <property type="evidence" value="ECO:0007669"/>
    <property type="project" value="UniProtKB-KW"/>
</dbReference>
<keyword evidence="1 5" id="KW-0808">Transferase</keyword>
<dbReference type="InterPro" id="IPR029063">
    <property type="entry name" value="SAM-dependent_MTases_sf"/>
</dbReference>
<reference evidence="5 6" key="1">
    <citation type="submission" date="2019-07" db="EMBL/GenBank/DDBJ databases">
        <title>Whole genome shotgun sequence of Novosphingobium sediminis NBRC 106119.</title>
        <authorList>
            <person name="Hosoyama A."/>
            <person name="Uohara A."/>
            <person name="Ohji S."/>
            <person name="Ichikawa N."/>
        </authorList>
    </citation>
    <scope>NUCLEOTIDE SEQUENCE [LARGE SCALE GENOMIC DNA]</scope>
    <source>
        <strain evidence="5 6">NBRC 106119</strain>
    </source>
</reference>
<gene>
    <name evidence="5" type="ORF">NSE01_06940</name>
</gene>
<dbReference type="AlphaFoldDB" id="A0A512AGM9"/>
<dbReference type="GO" id="GO:0008757">
    <property type="term" value="F:S-adenosylmethionine-dependent methyltransferase activity"/>
    <property type="evidence" value="ECO:0007669"/>
    <property type="project" value="InterPro"/>
</dbReference>
<evidence type="ECO:0000256" key="1">
    <source>
        <dbReference type="ARBA" id="ARBA00022679"/>
    </source>
</evidence>
<sequence length="250" mass="26872">MTRLAAISAGLMVLSACHAADAGDADRAPQNRAFPRADRLVAKVVSTQWSNEELRDRQGEAQSVMDDAEVAPGMTVADIGAGEGYYTVRLAARVGEKGRVLAQDIDKGALGRLGARIEREQLTTVSIKQGAPDDPGLPVRSFDRVFMIHMYHEIAEPYPFLWRLWPALKPGGAVIVVDADRPTDQHGTPPALLFCEFETAGFRLSAFRRKPDVSGYYAQFVPAGSGPPEPSRMRSCHAGAKGADGKVGGV</sequence>
<evidence type="ECO:0000313" key="5">
    <source>
        <dbReference type="EMBL" id="GEN98861.1"/>
    </source>
</evidence>
<dbReference type="InterPro" id="IPR041698">
    <property type="entry name" value="Methyltransf_25"/>
</dbReference>
<feature type="region of interest" description="Disordered" evidence="2">
    <location>
        <begin position="224"/>
        <end position="250"/>
    </location>
</feature>
<name>A0A512AGM9_9SPHN</name>
<dbReference type="CDD" id="cd02440">
    <property type="entry name" value="AdoMet_MTases"/>
    <property type="match status" value="1"/>
</dbReference>
<dbReference type="PROSITE" id="PS51257">
    <property type="entry name" value="PROKAR_LIPOPROTEIN"/>
    <property type="match status" value="1"/>
</dbReference>
<keyword evidence="6" id="KW-1185">Reference proteome</keyword>
<accession>A0A512AGM9</accession>
<keyword evidence="5" id="KW-0489">Methyltransferase</keyword>
<evidence type="ECO:0000256" key="2">
    <source>
        <dbReference type="SAM" id="MobiDB-lite"/>
    </source>
</evidence>
<dbReference type="RefSeq" id="WP_246135011.1">
    <property type="nucleotide sequence ID" value="NZ_BJYR01000005.1"/>
</dbReference>